<sequence>MDLQDACKWLINAGFSGTVYSVLENASSSMEKVLGGIDSKDLHECDHIAIKKRLEILYSSIDQNLDRKYLIQSRGFLSTNIRTLKQI</sequence>
<name>A0A3M7P9K9_BRAPC</name>
<protein>
    <submittedName>
        <fullName evidence="1">Uncharacterized protein</fullName>
    </submittedName>
</protein>
<evidence type="ECO:0000313" key="2">
    <source>
        <dbReference type="Proteomes" id="UP000276133"/>
    </source>
</evidence>
<reference evidence="1 2" key="1">
    <citation type="journal article" date="2018" name="Sci. Rep.">
        <title>Genomic signatures of local adaptation to the degree of environmental predictability in rotifers.</title>
        <authorList>
            <person name="Franch-Gras L."/>
            <person name="Hahn C."/>
            <person name="Garcia-Roger E.M."/>
            <person name="Carmona M.J."/>
            <person name="Serra M."/>
            <person name="Gomez A."/>
        </authorList>
    </citation>
    <scope>NUCLEOTIDE SEQUENCE [LARGE SCALE GENOMIC DNA]</scope>
    <source>
        <strain evidence="1">HYR1</strain>
    </source>
</reference>
<dbReference type="AlphaFoldDB" id="A0A3M7P9K9"/>
<evidence type="ECO:0000313" key="1">
    <source>
        <dbReference type="EMBL" id="RMZ95748.1"/>
    </source>
</evidence>
<keyword evidence="2" id="KW-1185">Reference proteome</keyword>
<proteinExistence type="predicted"/>
<organism evidence="1 2">
    <name type="scientific">Brachionus plicatilis</name>
    <name type="common">Marine rotifer</name>
    <name type="synonym">Brachionus muelleri</name>
    <dbReference type="NCBI Taxonomy" id="10195"/>
    <lineage>
        <taxon>Eukaryota</taxon>
        <taxon>Metazoa</taxon>
        <taxon>Spiralia</taxon>
        <taxon>Gnathifera</taxon>
        <taxon>Rotifera</taxon>
        <taxon>Eurotatoria</taxon>
        <taxon>Monogononta</taxon>
        <taxon>Pseudotrocha</taxon>
        <taxon>Ploima</taxon>
        <taxon>Brachionidae</taxon>
        <taxon>Brachionus</taxon>
    </lineage>
</organism>
<gene>
    <name evidence="1" type="ORF">BpHYR1_037634</name>
</gene>
<dbReference type="Proteomes" id="UP000276133">
    <property type="component" value="Unassembled WGS sequence"/>
</dbReference>
<accession>A0A3M7P9K9</accession>
<comment type="caution">
    <text evidence="1">The sequence shown here is derived from an EMBL/GenBank/DDBJ whole genome shotgun (WGS) entry which is preliminary data.</text>
</comment>
<dbReference type="EMBL" id="REGN01012343">
    <property type="protein sequence ID" value="RMZ95748.1"/>
    <property type="molecule type" value="Genomic_DNA"/>
</dbReference>